<dbReference type="InterPro" id="IPR005122">
    <property type="entry name" value="Uracil-DNA_glycosylase-like"/>
</dbReference>
<protein>
    <recommendedName>
        <fullName evidence="1">Uracil-DNA glycosylase-like domain-containing protein</fullName>
    </recommendedName>
</protein>
<reference evidence="2 3" key="1">
    <citation type="submission" date="2018-04" db="EMBL/GenBank/DDBJ databases">
        <title>Novel Campyloabacter and Helicobacter Species and Strains.</title>
        <authorList>
            <person name="Mannion A.J."/>
            <person name="Shen Z."/>
            <person name="Fox J.G."/>
        </authorList>
    </citation>
    <scope>NUCLEOTIDE SEQUENCE [LARGE SCALE GENOMIC DNA]</scope>
    <source>
        <strain evidence="2 3">MIT 98-6070</strain>
    </source>
</reference>
<feature type="domain" description="Uracil-DNA glycosylase-like" evidence="1">
    <location>
        <begin position="63"/>
        <end position="196"/>
    </location>
</feature>
<accession>A0A3D8I3X6</accession>
<dbReference type="InterPro" id="IPR036895">
    <property type="entry name" value="Uracil-DNA_glycosylase-like_sf"/>
</dbReference>
<gene>
    <name evidence="2" type="ORF">CQA63_05485</name>
</gene>
<dbReference type="AlphaFoldDB" id="A0A3D8I3X6"/>
<proteinExistence type="predicted"/>
<organism evidence="2 3">
    <name type="scientific">Helicobacter marmotae</name>
    <dbReference type="NCBI Taxonomy" id="152490"/>
    <lineage>
        <taxon>Bacteria</taxon>
        <taxon>Pseudomonadati</taxon>
        <taxon>Campylobacterota</taxon>
        <taxon>Epsilonproteobacteria</taxon>
        <taxon>Campylobacterales</taxon>
        <taxon>Helicobacteraceae</taxon>
        <taxon>Helicobacter</taxon>
    </lineage>
</organism>
<dbReference type="SUPFAM" id="SSF52141">
    <property type="entry name" value="Uracil-DNA glycosylase-like"/>
    <property type="match status" value="1"/>
</dbReference>
<dbReference type="RefSeq" id="WP_104700018.1">
    <property type="nucleotide sequence ID" value="NZ_FZPP01000019.1"/>
</dbReference>
<name>A0A3D8I3X6_9HELI</name>
<evidence type="ECO:0000313" key="3">
    <source>
        <dbReference type="Proteomes" id="UP000256599"/>
    </source>
</evidence>
<evidence type="ECO:0000313" key="2">
    <source>
        <dbReference type="EMBL" id="RDU59706.1"/>
    </source>
</evidence>
<dbReference type="OrthoDB" id="5290748at2"/>
<dbReference type="EMBL" id="NXLR01000009">
    <property type="protein sequence ID" value="RDU59706.1"/>
    <property type="molecule type" value="Genomic_DNA"/>
</dbReference>
<dbReference type="Proteomes" id="UP000256599">
    <property type="component" value="Unassembled WGS sequence"/>
</dbReference>
<dbReference type="Pfam" id="PF03167">
    <property type="entry name" value="UDG"/>
    <property type="match status" value="1"/>
</dbReference>
<dbReference type="Gene3D" id="3.40.470.10">
    <property type="entry name" value="Uracil-DNA glycosylase-like domain"/>
    <property type="match status" value="1"/>
</dbReference>
<sequence>MKAQILKLLWLKQLYGKSACGECYTDSIQTASIKPPIDNNLERMIENCSLCNRIKHSPKPSIGILNTNAPLCFVSEVPLIDEKGQFVQNKSAIMLENIIKRVFNLSPSQVSILSLVKCGGSPAESSEILSCMDFCLLQLQKANPKVCILLGNRVCEHILGQHLEGGRILWHNNRKFLVTYSLNELVRNPSLKAQAHNHFLGAKGQL</sequence>
<keyword evidence="3" id="KW-1185">Reference proteome</keyword>
<evidence type="ECO:0000259" key="1">
    <source>
        <dbReference type="Pfam" id="PF03167"/>
    </source>
</evidence>
<comment type="caution">
    <text evidence="2">The sequence shown here is derived from an EMBL/GenBank/DDBJ whole genome shotgun (WGS) entry which is preliminary data.</text>
</comment>